<dbReference type="PROSITE" id="PS50994">
    <property type="entry name" value="INTEGRASE"/>
    <property type="match status" value="1"/>
</dbReference>
<keyword evidence="4" id="KW-1185">Reference proteome</keyword>
<comment type="caution">
    <text evidence="3">The sequence shown here is derived from an EMBL/GenBank/DDBJ whole genome shotgun (WGS) entry which is preliminary data.</text>
</comment>
<dbReference type="Proteomes" id="UP001596002">
    <property type="component" value="Unassembled WGS sequence"/>
</dbReference>
<dbReference type="InterPro" id="IPR054353">
    <property type="entry name" value="IstA-like_C"/>
</dbReference>
<sequence>MTQYREILRLHSQGISQRNIAGSCACSRNTVSKIIQRAEELGITWPLEKDLTDGELRQRLFAEVASPPSRKRPDCEYIHREMAKSGVTLSLLWNEYCEECQVNQEIPLMYSQFCHYYQQYTQKTKATMRILRKPGEQLEVDWAGQTASIIDRETGEMINVYIFVGVLSYSQYAYVEAFASQNQESWITAHINMYQFFGGSTRILIPDNLKTGVEKASWYSPVINKTYHEMAEHYSTAVIPARVRKPKDKPNVEGSVNVVSTWILAALRKQQCFSVAELNRAIREKLDVLNAKPFQKKEGSRRSVFVAEEKPFLLGLPATPYELATWKIATVQFNYHITVEKMHYSIPYEYIKHHVDVRITRNVVEIFFNNHRICSHPRLHGQPGQYSTVEEHMPENHKKFIQWNANRFISWAQSVGSNTAVAIQAILSSHKVEQQGYRSCMALLKLADKYGVVRLEAACAKALSYTPRPNFRSIKTILTTGQDRMTVQETKESSTPSETHGFVRGADYYGRE</sequence>
<dbReference type="Gene3D" id="1.10.10.60">
    <property type="entry name" value="Homeodomain-like"/>
    <property type="match status" value="1"/>
</dbReference>
<evidence type="ECO:0000313" key="4">
    <source>
        <dbReference type="Proteomes" id="UP001596002"/>
    </source>
</evidence>
<evidence type="ECO:0000259" key="2">
    <source>
        <dbReference type="PROSITE" id="PS50994"/>
    </source>
</evidence>
<dbReference type="InterPro" id="IPR017895">
    <property type="entry name" value="HTH_IS408/IS1162_type"/>
</dbReference>
<dbReference type="SUPFAM" id="SSF46689">
    <property type="entry name" value="Homeodomain-like"/>
    <property type="match status" value="1"/>
</dbReference>
<dbReference type="PROSITE" id="PS50532">
    <property type="entry name" value="HTH_IS408"/>
    <property type="match status" value="1"/>
</dbReference>
<dbReference type="Pfam" id="PF13384">
    <property type="entry name" value="HTH_23"/>
    <property type="match status" value="1"/>
</dbReference>
<proteinExistence type="predicted"/>
<dbReference type="InterPro" id="IPR001584">
    <property type="entry name" value="Integrase_cat-core"/>
</dbReference>
<dbReference type="InterPro" id="IPR009057">
    <property type="entry name" value="Homeodomain-like_sf"/>
</dbReference>
<protein>
    <submittedName>
        <fullName evidence="3">IS21 family transposase</fullName>
    </submittedName>
</protein>
<reference evidence="4" key="1">
    <citation type="journal article" date="2019" name="Int. J. Syst. Evol. Microbiol.">
        <title>The Global Catalogue of Microorganisms (GCM) 10K type strain sequencing project: providing services to taxonomists for standard genome sequencing and annotation.</title>
        <authorList>
            <consortium name="The Broad Institute Genomics Platform"/>
            <consortium name="The Broad Institute Genome Sequencing Center for Infectious Disease"/>
            <person name="Wu L."/>
            <person name="Ma J."/>
        </authorList>
    </citation>
    <scope>NUCLEOTIDE SEQUENCE [LARGE SCALE GENOMIC DNA]</scope>
    <source>
        <strain evidence="4">WYCCWR 12678</strain>
    </source>
</reference>
<organism evidence="3 4">
    <name type="scientific">Effusibacillus consociatus</name>
    <dbReference type="NCBI Taxonomy" id="1117041"/>
    <lineage>
        <taxon>Bacteria</taxon>
        <taxon>Bacillati</taxon>
        <taxon>Bacillota</taxon>
        <taxon>Bacilli</taxon>
        <taxon>Bacillales</taxon>
        <taxon>Alicyclobacillaceae</taxon>
        <taxon>Effusibacillus</taxon>
    </lineage>
</organism>
<feature type="domain" description="Integrase catalytic" evidence="2">
    <location>
        <begin position="130"/>
        <end position="310"/>
    </location>
</feature>
<feature type="domain" description="HTH IS408-type" evidence="1">
    <location>
        <begin position="4"/>
        <end position="82"/>
    </location>
</feature>
<dbReference type="NCBIfam" id="NF033546">
    <property type="entry name" value="transpos_IS21"/>
    <property type="match status" value="1"/>
</dbReference>
<evidence type="ECO:0000259" key="1">
    <source>
        <dbReference type="PROSITE" id="PS50532"/>
    </source>
</evidence>
<dbReference type="EMBL" id="JBHSHC010000054">
    <property type="protein sequence ID" value="MFC4767382.1"/>
    <property type="molecule type" value="Genomic_DNA"/>
</dbReference>
<accession>A0ABV9Q3Z3</accession>
<dbReference type="Pfam" id="PF22483">
    <property type="entry name" value="Mu-transpos_C_2"/>
    <property type="match status" value="1"/>
</dbReference>
<name>A0ABV9Q3Z3_9BACL</name>
<dbReference type="RefSeq" id="WP_380025307.1">
    <property type="nucleotide sequence ID" value="NZ_JBHSHC010000054.1"/>
</dbReference>
<dbReference type="PANTHER" id="PTHR35004">
    <property type="entry name" value="TRANSPOSASE RV3428C-RELATED"/>
    <property type="match status" value="1"/>
</dbReference>
<gene>
    <name evidence="3" type="primary">istA</name>
    <name evidence="3" type="ORF">ACFO8Q_08395</name>
</gene>
<dbReference type="PANTHER" id="PTHR35004:SF8">
    <property type="entry name" value="TRANSPOSASE RV3428C-RELATED"/>
    <property type="match status" value="1"/>
</dbReference>
<evidence type="ECO:0000313" key="3">
    <source>
        <dbReference type="EMBL" id="MFC4767382.1"/>
    </source>
</evidence>